<evidence type="ECO:0000256" key="2">
    <source>
        <dbReference type="ARBA" id="ARBA00023157"/>
    </source>
</evidence>
<sequence length="262" mass="29572">MYRGSILAVLALWVVVYFKQADAGCLKLGLCCIGRNLSCTSTGWRPDRSFGTCFCDQACLRTLDCCQDYNEACTGLPCTVSEWSSWSGCSKPCKSTYRVRSRHIRQKPTGSQRCPPLVEKGGCLDYWNEQGIECSQEIVPALITAESFGKARRKRLALEENENTGYCVEFQLLSLAKACLHADSPYTQWMHRLRKGYRVCVECQPPALNPRSQRCYGDGRGAKRNQMLHFQVVGNPRCKGVWKHVRQLDTCSCPSVHSFLFI</sequence>
<dbReference type="Gene3D" id="2.20.100.10">
    <property type="entry name" value="Thrombospondin type-1 (TSP1) repeat"/>
    <property type="match status" value="1"/>
</dbReference>
<feature type="domain" description="SMB" evidence="5">
    <location>
        <begin position="27"/>
        <end position="78"/>
    </location>
</feature>
<keyword evidence="1 4" id="KW-0732">Signal</keyword>
<proteinExistence type="predicted"/>
<keyword evidence="3" id="KW-0325">Glycoprotein</keyword>
<feature type="chain" id="PRO_5043809701" description="SMB domain-containing protein" evidence="4">
    <location>
        <begin position="24"/>
        <end position="262"/>
    </location>
</feature>
<reference evidence="6" key="1">
    <citation type="journal article" date="2022" name="bioRxiv">
        <title>Sequencing and chromosome-scale assembly of the giantPleurodeles waltlgenome.</title>
        <authorList>
            <person name="Brown T."/>
            <person name="Elewa A."/>
            <person name="Iarovenko S."/>
            <person name="Subramanian E."/>
            <person name="Araus A.J."/>
            <person name="Petzold A."/>
            <person name="Susuki M."/>
            <person name="Suzuki K.-i.T."/>
            <person name="Hayashi T."/>
            <person name="Toyoda A."/>
            <person name="Oliveira C."/>
            <person name="Osipova E."/>
            <person name="Leigh N.D."/>
            <person name="Simon A."/>
            <person name="Yun M.H."/>
        </authorList>
    </citation>
    <scope>NUCLEOTIDE SEQUENCE</scope>
    <source>
        <strain evidence="6">20211129_DDA</strain>
        <tissue evidence="6">Liver</tissue>
    </source>
</reference>
<dbReference type="PANTHER" id="PTHR20920:SF4">
    <property type="entry name" value="SMB DOMAIN-CONTAINING PROTEIN"/>
    <property type="match status" value="1"/>
</dbReference>
<dbReference type="FunFam" id="2.20.100.10:FF:000019">
    <property type="entry name" value="Thrombospondin type 1 domain containing 7A"/>
    <property type="match status" value="1"/>
</dbReference>
<dbReference type="AlphaFoldDB" id="A0AAV7P4J5"/>
<organism evidence="6 7">
    <name type="scientific">Pleurodeles waltl</name>
    <name type="common">Iberian ribbed newt</name>
    <dbReference type="NCBI Taxonomy" id="8319"/>
    <lineage>
        <taxon>Eukaryota</taxon>
        <taxon>Metazoa</taxon>
        <taxon>Chordata</taxon>
        <taxon>Craniata</taxon>
        <taxon>Vertebrata</taxon>
        <taxon>Euteleostomi</taxon>
        <taxon>Amphibia</taxon>
        <taxon>Batrachia</taxon>
        <taxon>Caudata</taxon>
        <taxon>Salamandroidea</taxon>
        <taxon>Salamandridae</taxon>
        <taxon>Pleurodelinae</taxon>
        <taxon>Pleurodeles</taxon>
    </lineage>
</organism>
<dbReference type="SUPFAM" id="SSF82895">
    <property type="entry name" value="TSP-1 type 1 repeat"/>
    <property type="match status" value="1"/>
</dbReference>
<gene>
    <name evidence="6" type="ORF">NDU88_001650</name>
</gene>
<dbReference type="SUPFAM" id="SSF90188">
    <property type="entry name" value="Somatomedin B domain"/>
    <property type="match status" value="1"/>
</dbReference>
<dbReference type="InterPro" id="IPR036024">
    <property type="entry name" value="Somatomedin_B-like_dom_sf"/>
</dbReference>
<comment type="caution">
    <text evidence="6">The sequence shown here is derived from an EMBL/GenBank/DDBJ whole genome shotgun (WGS) entry which is preliminary data.</text>
</comment>
<dbReference type="PANTHER" id="PTHR20920">
    <property type="entry name" value="RPE-SPONDIN"/>
    <property type="match status" value="1"/>
</dbReference>
<dbReference type="EMBL" id="JANPWB010000011">
    <property type="protein sequence ID" value="KAJ1123177.1"/>
    <property type="molecule type" value="Genomic_DNA"/>
</dbReference>
<accession>A0AAV7P4J5</accession>
<dbReference type="InterPro" id="IPR039942">
    <property type="entry name" value="SBSPO"/>
</dbReference>
<evidence type="ECO:0000256" key="3">
    <source>
        <dbReference type="ARBA" id="ARBA00023180"/>
    </source>
</evidence>
<evidence type="ECO:0000256" key="1">
    <source>
        <dbReference type="ARBA" id="ARBA00022729"/>
    </source>
</evidence>
<dbReference type="Pfam" id="PF19028">
    <property type="entry name" value="TSP1_spondin"/>
    <property type="match status" value="1"/>
</dbReference>
<dbReference type="InterPro" id="IPR001212">
    <property type="entry name" value="Somatomedin_B_dom"/>
</dbReference>
<keyword evidence="2" id="KW-1015">Disulfide bond</keyword>
<keyword evidence="7" id="KW-1185">Reference proteome</keyword>
<dbReference type="InterPro" id="IPR044004">
    <property type="entry name" value="TSP1_spondin_dom"/>
</dbReference>
<evidence type="ECO:0000313" key="6">
    <source>
        <dbReference type="EMBL" id="KAJ1123177.1"/>
    </source>
</evidence>
<evidence type="ECO:0000256" key="4">
    <source>
        <dbReference type="SAM" id="SignalP"/>
    </source>
</evidence>
<dbReference type="Proteomes" id="UP001066276">
    <property type="component" value="Chromosome 7"/>
</dbReference>
<evidence type="ECO:0000313" key="7">
    <source>
        <dbReference type="Proteomes" id="UP001066276"/>
    </source>
</evidence>
<dbReference type="PROSITE" id="PS50958">
    <property type="entry name" value="SMB_2"/>
    <property type="match status" value="1"/>
</dbReference>
<dbReference type="PROSITE" id="PS50092">
    <property type="entry name" value="TSP1"/>
    <property type="match status" value="1"/>
</dbReference>
<dbReference type="Pfam" id="PF25031">
    <property type="entry name" value="SBSPON_C"/>
    <property type="match status" value="1"/>
</dbReference>
<dbReference type="InterPro" id="IPR036383">
    <property type="entry name" value="TSP1_rpt_sf"/>
</dbReference>
<dbReference type="InterPro" id="IPR000884">
    <property type="entry name" value="TSP1_rpt"/>
</dbReference>
<feature type="signal peptide" evidence="4">
    <location>
        <begin position="1"/>
        <end position="23"/>
    </location>
</feature>
<protein>
    <recommendedName>
        <fullName evidence="5">SMB domain-containing protein</fullName>
    </recommendedName>
</protein>
<dbReference type="PROSITE" id="PS00524">
    <property type="entry name" value="SMB_1"/>
    <property type="match status" value="1"/>
</dbReference>
<name>A0AAV7P4J5_PLEWA</name>
<dbReference type="InterPro" id="IPR056801">
    <property type="entry name" value="SBSPON_C"/>
</dbReference>
<evidence type="ECO:0000259" key="5">
    <source>
        <dbReference type="PROSITE" id="PS50958"/>
    </source>
</evidence>